<keyword evidence="1" id="KW-0472">Membrane</keyword>
<organism evidence="2 3">
    <name type="scientific">Phtheirospermum japonicum</name>
    <dbReference type="NCBI Taxonomy" id="374723"/>
    <lineage>
        <taxon>Eukaryota</taxon>
        <taxon>Viridiplantae</taxon>
        <taxon>Streptophyta</taxon>
        <taxon>Embryophyta</taxon>
        <taxon>Tracheophyta</taxon>
        <taxon>Spermatophyta</taxon>
        <taxon>Magnoliopsida</taxon>
        <taxon>eudicotyledons</taxon>
        <taxon>Gunneridae</taxon>
        <taxon>Pentapetalae</taxon>
        <taxon>asterids</taxon>
        <taxon>lamiids</taxon>
        <taxon>Lamiales</taxon>
        <taxon>Orobanchaceae</taxon>
        <taxon>Orobanchaceae incertae sedis</taxon>
        <taxon>Phtheirospermum</taxon>
    </lineage>
</organism>
<keyword evidence="1" id="KW-0812">Transmembrane</keyword>
<dbReference type="InterPro" id="IPR000876">
    <property type="entry name" value="Ribosomal_eS4"/>
</dbReference>
<reference evidence="2" key="1">
    <citation type="submission" date="2020-07" db="EMBL/GenBank/DDBJ databases">
        <title>Ethylene signaling mediates host invasion by parasitic plants.</title>
        <authorList>
            <person name="Yoshida S."/>
        </authorList>
    </citation>
    <scope>NUCLEOTIDE SEQUENCE</scope>
    <source>
        <strain evidence="2">Okayama</strain>
    </source>
</reference>
<evidence type="ECO:0000256" key="1">
    <source>
        <dbReference type="SAM" id="Phobius"/>
    </source>
</evidence>
<dbReference type="EMBL" id="BMAC01000816">
    <property type="protein sequence ID" value="GFQ03304.1"/>
    <property type="molecule type" value="Genomic_DNA"/>
</dbReference>
<dbReference type="InterPro" id="IPR036986">
    <property type="entry name" value="S4_RNA-bd_sf"/>
</dbReference>
<gene>
    <name evidence="2" type="ORF">PHJA_002474200</name>
</gene>
<dbReference type="PANTHER" id="PTHR11581:SF0">
    <property type="entry name" value="SMALL RIBOSOMAL SUBUNIT PROTEIN ES4"/>
    <property type="match status" value="1"/>
</dbReference>
<keyword evidence="1" id="KW-1133">Transmembrane helix</keyword>
<evidence type="ECO:0000313" key="2">
    <source>
        <dbReference type="EMBL" id="GFQ03304.1"/>
    </source>
</evidence>
<dbReference type="GO" id="GO:0003723">
    <property type="term" value="F:RNA binding"/>
    <property type="evidence" value="ECO:0007669"/>
    <property type="project" value="InterPro"/>
</dbReference>
<dbReference type="GO" id="GO:0022627">
    <property type="term" value="C:cytosolic small ribosomal subunit"/>
    <property type="evidence" value="ECO:0007669"/>
    <property type="project" value="TreeGrafter"/>
</dbReference>
<keyword evidence="3" id="KW-1185">Reference proteome</keyword>
<dbReference type="GO" id="GO:0006412">
    <property type="term" value="P:translation"/>
    <property type="evidence" value="ECO:0007669"/>
    <property type="project" value="InterPro"/>
</dbReference>
<evidence type="ECO:0000313" key="3">
    <source>
        <dbReference type="Proteomes" id="UP000653305"/>
    </source>
</evidence>
<dbReference type="PANTHER" id="PTHR11581">
    <property type="entry name" value="30S/40S RIBOSOMAL PROTEIN S4"/>
    <property type="match status" value="1"/>
</dbReference>
<dbReference type="Gene3D" id="3.10.290.10">
    <property type="entry name" value="RNA-binding S4 domain"/>
    <property type="match status" value="1"/>
</dbReference>
<keyword evidence="2" id="KW-0689">Ribosomal protein</keyword>
<keyword evidence="2" id="KW-0687">Ribonucleoprotein</keyword>
<proteinExistence type="predicted"/>
<dbReference type="AlphaFoldDB" id="A0A830D4Y6"/>
<name>A0A830D4Y6_9LAMI</name>
<feature type="transmembrane region" description="Helical" evidence="1">
    <location>
        <begin position="6"/>
        <end position="27"/>
    </location>
</feature>
<protein>
    <submittedName>
        <fullName evidence="2">40S ribosomal protein s4</fullName>
    </submittedName>
</protein>
<dbReference type="Proteomes" id="UP000653305">
    <property type="component" value="Unassembled WGS sequence"/>
</dbReference>
<sequence length="256" mass="29905">MPNSNHSSLGIVIWLLRLMGFGSVFPIRLRKVGFWKLVCSTWFDRDLSEDDNLAFTSAKGACLFFLHEGNQLDLDSTNLTWRDSFFGVRRCFIRTLQIERAQRLSKEKLINLIRTWPQINCLMLSRLKFLAPRAMILSAQLEFTSTTERARVREREALSLVPTSITQNGERFEETLEEDQCPKTLEFVQTRWCFCAQTIVRPHKSRECLPLILILRNRLKYALTYREVIAILMQRHIQVDRKRDKAMGVTSKGQGY</sequence>
<accession>A0A830D4Y6</accession>
<dbReference type="GO" id="GO:0003735">
    <property type="term" value="F:structural constituent of ribosome"/>
    <property type="evidence" value="ECO:0007669"/>
    <property type="project" value="InterPro"/>
</dbReference>
<comment type="caution">
    <text evidence="2">The sequence shown here is derived from an EMBL/GenBank/DDBJ whole genome shotgun (WGS) entry which is preliminary data.</text>
</comment>